<dbReference type="Proteomes" id="UP001207337">
    <property type="component" value="Unassembled WGS sequence"/>
</dbReference>
<dbReference type="SMART" id="SM00421">
    <property type="entry name" value="HTH_LUXR"/>
    <property type="match status" value="1"/>
</dbReference>
<dbReference type="PROSITE" id="PS50043">
    <property type="entry name" value="HTH_LUXR_2"/>
    <property type="match status" value="1"/>
</dbReference>
<dbReference type="SUPFAM" id="SSF46894">
    <property type="entry name" value="C-terminal effector domain of the bipartite response regulators"/>
    <property type="match status" value="1"/>
</dbReference>
<keyword evidence="2" id="KW-0378">Hydrolase</keyword>
<dbReference type="Gene3D" id="1.10.10.10">
    <property type="entry name" value="Winged helix-like DNA-binding domain superfamily/Winged helix DNA-binding domain"/>
    <property type="match status" value="1"/>
</dbReference>
<dbReference type="Gene3D" id="3.40.50.1820">
    <property type="entry name" value="alpha/beta hydrolase"/>
    <property type="match status" value="1"/>
</dbReference>
<reference evidence="2 3" key="1">
    <citation type="submission" date="2021-11" db="EMBL/GenBank/DDBJ databases">
        <title>Aliifidinibius sp. nov., a new bacterium isolated from saline soil.</title>
        <authorList>
            <person name="Galisteo C."/>
            <person name="De La Haba R."/>
            <person name="Sanchez-Porro C."/>
            <person name="Ventosa A."/>
        </authorList>
    </citation>
    <scope>NUCLEOTIDE SEQUENCE [LARGE SCALE GENOMIC DNA]</scope>
    <source>
        <strain evidence="2 3">KACC 190600</strain>
    </source>
</reference>
<comment type="caution">
    <text evidence="2">The sequence shown here is derived from an EMBL/GenBank/DDBJ whole genome shotgun (WGS) entry which is preliminary data.</text>
</comment>
<organism evidence="2 3">
    <name type="scientific">Fodinibius salicampi</name>
    <dbReference type="NCBI Taxonomy" id="1920655"/>
    <lineage>
        <taxon>Bacteria</taxon>
        <taxon>Pseudomonadati</taxon>
        <taxon>Balneolota</taxon>
        <taxon>Balneolia</taxon>
        <taxon>Balneolales</taxon>
        <taxon>Balneolaceae</taxon>
        <taxon>Fodinibius</taxon>
    </lineage>
</organism>
<dbReference type="InterPro" id="IPR029058">
    <property type="entry name" value="AB_hydrolase_fold"/>
</dbReference>
<dbReference type="InterPro" id="IPR016032">
    <property type="entry name" value="Sig_transdc_resp-reg_C-effctor"/>
</dbReference>
<gene>
    <name evidence="2" type="ORF">LQ318_00180</name>
</gene>
<proteinExistence type="predicted"/>
<dbReference type="RefSeq" id="WP_265786409.1">
    <property type="nucleotide sequence ID" value="NZ_BAABRS010000001.1"/>
</dbReference>
<dbReference type="PRINTS" id="PR00111">
    <property type="entry name" value="ABHYDROLASE"/>
</dbReference>
<dbReference type="Pfam" id="PF00561">
    <property type="entry name" value="Abhydrolase_1"/>
    <property type="match status" value="1"/>
</dbReference>
<evidence type="ECO:0000313" key="3">
    <source>
        <dbReference type="Proteomes" id="UP001207337"/>
    </source>
</evidence>
<protein>
    <submittedName>
        <fullName evidence="2">Alpha/beta fold hydrolase</fullName>
    </submittedName>
</protein>
<evidence type="ECO:0000313" key="2">
    <source>
        <dbReference type="EMBL" id="MCW9711306.1"/>
    </source>
</evidence>
<dbReference type="GO" id="GO:0016787">
    <property type="term" value="F:hydrolase activity"/>
    <property type="evidence" value="ECO:0007669"/>
    <property type="project" value="UniProtKB-KW"/>
</dbReference>
<dbReference type="InterPro" id="IPR050471">
    <property type="entry name" value="AB_hydrolase"/>
</dbReference>
<dbReference type="InterPro" id="IPR000792">
    <property type="entry name" value="Tscrpt_reg_LuxR_C"/>
</dbReference>
<dbReference type="SUPFAM" id="SSF53474">
    <property type="entry name" value="alpha/beta-Hydrolases"/>
    <property type="match status" value="1"/>
</dbReference>
<name>A0ABT3PTY0_9BACT</name>
<dbReference type="PROSITE" id="PS00622">
    <property type="entry name" value="HTH_LUXR_1"/>
    <property type="match status" value="1"/>
</dbReference>
<dbReference type="Pfam" id="PF00196">
    <property type="entry name" value="GerE"/>
    <property type="match status" value="1"/>
</dbReference>
<dbReference type="InterPro" id="IPR036388">
    <property type="entry name" value="WH-like_DNA-bd_sf"/>
</dbReference>
<sequence length="359" mass="40221">MEQDIQFCTAPDGVKLAYAISGSGPPLVRVANWLTHLDLDWQGPIWSHWFREFSKENTLVRFDQRGSGLSDSSVKELSLEAWVQDLDSIIDDVGIGNFPLLGFCQGGPIALAYAVRNPEHVSHLILFDSYSQGNLADGAPLEKQKEAKALTEMIEVGWGREDTDIFRRIFADLLMPGATQDEHKWLAELQHQTASPSMAARLWEAYHNIDVEHLASQVNIPTLIFHVKGDKVIPFEAGRRLASLIPDARFVPLESENHILLEDDPAWDRFLAEVKNFIGSSGSDAIIDDPQKVFPELTPRECEVIDLIAKGFTNNEIADRLYISQKTVRNHNTRIFSKLQVNSRSKAIVLAREAGLGKE</sequence>
<evidence type="ECO:0000259" key="1">
    <source>
        <dbReference type="PROSITE" id="PS50043"/>
    </source>
</evidence>
<feature type="domain" description="HTH luxR-type" evidence="1">
    <location>
        <begin position="290"/>
        <end position="355"/>
    </location>
</feature>
<dbReference type="PANTHER" id="PTHR43433:SF8">
    <property type="entry name" value="BIFUNCTIONAL LIPASE_ADENYLATE CYCLASE LIPJ"/>
    <property type="match status" value="1"/>
</dbReference>
<keyword evidence="3" id="KW-1185">Reference proteome</keyword>
<dbReference type="CDD" id="cd06170">
    <property type="entry name" value="LuxR_C_like"/>
    <property type="match status" value="1"/>
</dbReference>
<accession>A0ABT3PTY0</accession>
<dbReference type="PANTHER" id="PTHR43433">
    <property type="entry name" value="HYDROLASE, ALPHA/BETA FOLD FAMILY PROTEIN"/>
    <property type="match status" value="1"/>
</dbReference>
<dbReference type="PRINTS" id="PR00038">
    <property type="entry name" value="HTHLUXR"/>
</dbReference>
<dbReference type="InterPro" id="IPR000073">
    <property type="entry name" value="AB_hydrolase_1"/>
</dbReference>
<dbReference type="EMBL" id="JAJNDC010000001">
    <property type="protein sequence ID" value="MCW9711306.1"/>
    <property type="molecule type" value="Genomic_DNA"/>
</dbReference>